<evidence type="ECO:0000256" key="5">
    <source>
        <dbReference type="ARBA" id="ARBA00022695"/>
    </source>
</evidence>
<dbReference type="Pfam" id="PF02457">
    <property type="entry name" value="DAC"/>
    <property type="match status" value="1"/>
</dbReference>
<keyword evidence="9 10" id="KW-0472">Membrane</keyword>
<reference evidence="12 13" key="1">
    <citation type="submission" date="2020-02" db="EMBL/GenBank/DDBJ databases">
        <title>Comparative genomics of sulfur disproportionating microorganisms.</title>
        <authorList>
            <person name="Ward L.M."/>
            <person name="Bertran E."/>
            <person name="Johnston D.T."/>
        </authorList>
    </citation>
    <scope>NUCLEOTIDE SEQUENCE [LARGE SCALE GENOMIC DNA]</scope>
    <source>
        <strain evidence="12 13">DSM 3696</strain>
    </source>
</reference>
<gene>
    <name evidence="10" type="primary">dacA</name>
    <name evidence="12" type="ORF">G3N56_12540</name>
</gene>
<evidence type="ECO:0000256" key="3">
    <source>
        <dbReference type="ARBA" id="ARBA00022679"/>
    </source>
</evidence>
<dbReference type="InterPro" id="IPR003390">
    <property type="entry name" value="DNA_integrity_scan_DisA_N"/>
</dbReference>
<dbReference type="RefSeq" id="WP_163302651.1">
    <property type="nucleotide sequence ID" value="NZ_JAAGRQ010000052.1"/>
</dbReference>
<dbReference type="GO" id="GO:0106408">
    <property type="term" value="F:diadenylate cyclase activity"/>
    <property type="evidence" value="ECO:0007669"/>
    <property type="project" value="UniProtKB-EC"/>
</dbReference>
<proteinExistence type="inferred from homology"/>
<dbReference type="InterPro" id="IPR045585">
    <property type="entry name" value="CdaA_N"/>
</dbReference>
<dbReference type="PROSITE" id="PS51794">
    <property type="entry name" value="DAC"/>
    <property type="match status" value="1"/>
</dbReference>
<keyword evidence="3 10" id="KW-0808">Transferase</keyword>
<keyword evidence="6 10" id="KW-0547">Nucleotide-binding</keyword>
<evidence type="ECO:0000256" key="9">
    <source>
        <dbReference type="ARBA" id="ARBA00023136"/>
    </source>
</evidence>
<dbReference type="SUPFAM" id="SSF143597">
    <property type="entry name" value="YojJ-like"/>
    <property type="match status" value="1"/>
</dbReference>
<feature type="domain" description="DAC" evidence="11">
    <location>
        <begin position="84"/>
        <end position="242"/>
    </location>
</feature>
<feature type="transmembrane region" description="Helical" evidence="10">
    <location>
        <begin position="63"/>
        <end position="83"/>
    </location>
</feature>
<sequence>MNVLQWWENLHFTWRELLDIAIVTFIFYRGMLLVKGTRAVSIVHGFLLIIIIYYVSGEFGLNTLHWLLTNFLGSIFLVVIILFQADIRRALSTMGTGLFWKRTRRSEMAETLVREVVLAVFRMAKSRTGALIVIERDILLGDVVQRGVELSATVSKELLLSIFYVGTPLHDGAVVISRDRIAAAGCILPLAAVAGLDSDYGTRHRAALGITEESDALAVVVSEERGVVSLAENGEIVSCLDEAALKEKLWDVWGRRI</sequence>
<dbReference type="InterPro" id="IPR036888">
    <property type="entry name" value="DNA_integrity_DisA_N_sf"/>
</dbReference>
<evidence type="ECO:0000259" key="11">
    <source>
        <dbReference type="PROSITE" id="PS51794"/>
    </source>
</evidence>
<evidence type="ECO:0000256" key="10">
    <source>
        <dbReference type="HAMAP-Rule" id="MF_01499"/>
    </source>
</evidence>
<comment type="caution">
    <text evidence="12">The sequence shown here is derived from an EMBL/GenBank/DDBJ whole genome shotgun (WGS) entry which is preliminary data.</text>
</comment>
<dbReference type="FunFam" id="3.40.1700.10:FF:000002">
    <property type="entry name" value="Diadenylate cyclase"/>
    <property type="match status" value="1"/>
</dbReference>
<organism evidence="12 13">
    <name type="scientific">Desulfolutivibrio sulfodismutans</name>
    <dbReference type="NCBI Taxonomy" id="63561"/>
    <lineage>
        <taxon>Bacteria</taxon>
        <taxon>Pseudomonadati</taxon>
        <taxon>Thermodesulfobacteriota</taxon>
        <taxon>Desulfovibrionia</taxon>
        <taxon>Desulfovibrionales</taxon>
        <taxon>Desulfovibrionaceae</taxon>
        <taxon>Desulfolutivibrio</taxon>
    </lineage>
</organism>
<keyword evidence="13" id="KW-1185">Reference proteome</keyword>
<dbReference type="GO" id="GO:0006171">
    <property type="term" value="P:cAMP biosynthetic process"/>
    <property type="evidence" value="ECO:0007669"/>
    <property type="project" value="InterPro"/>
</dbReference>
<accession>A0A7K3NMZ0</accession>
<dbReference type="HAMAP" id="MF_01499">
    <property type="entry name" value="DacA"/>
    <property type="match status" value="1"/>
</dbReference>
<evidence type="ECO:0000256" key="4">
    <source>
        <dbReference type="ARBA" id="ARBA00022692"/>
    </source>
</evidence>
<evidence type="ECO:0000256" key="6">
    <source>
        <dbReference type="ARBA" id="ARBA00022741"/>
    </source>
</evidence>
<dbReference type="Proteomes" id="UP000469724">
    <property type="component" value="Unassembled WGS sequence"/>
</dbReference>
<dbReference type="GO" id="GO:0004016">
    <property type="term" value="F:adenylate cyclase activity"/>
    <property type="evidence" value="ECO:0007669"/>
    <property type="project" value="UniProtKB-UniRule"/>
</dbReference>
<feature type="transmembrane region" description="Helical" evidence="10">
    <location>
        <begin position="39"/>
        <end position="57"/>
    </location>
</feature>
<comment type="similarity">
    <text evidence="10">Belongs to the adenylate cyclase family. DacA/CdaA subfamily.</text>
</comment>
<dbReference type="InterPro" id="IPR050338">
    <property type="entry name" value="DisA"/>
</dbReference>
<keyword evidence="7 10" id="KW-0067">ATP-binding</keyword>
<protein>
    <recommendedName>
        <fullName evidence="10">Diadenylate cyclase</fullName>
        <shortName evidence="10">DAC</shortName>
        <ecNumber evidence="10">2.7.7.85</ecNumber>
    </recommendedName>
    <alternativeName>
        <fullName evidence="10">Cyclic-di-AMP synthase</fullName>
        <shortName evidence="10">c-di-AMP synthase</shortName>
    </alternativeName>
</protein>
<name>A0A7K3NMZ0_9BACT</name>
<evidence type="ECO:0000256" key="8">
    <source>
        <dbReference type="ARBA" id="ARBA00022989"/>
    </source>
</evidence>
<dbReference type="EMBL" id="JAAGRQ010000052">
    <property type="protein sequence ID" value="NDY57562.1"/>
    <property type="molecule type" value="Genomic_DNA"/>
</dbReference>
<dbReference type="Pfam" id="PF19293">
    <property type="entry name" value="CdaA_N"/>
    <property type="match status" value="1"/>
</dbReference>
<comment type="function">
    <text evidence="10">Catalyzes the condensation of 2 ATP molecules into cyclic di-AMP (c-di-AMP), a second messenger used to regulate differing processes in different bacteria.</text>
</comment>
<evidence type="ECO:0000256" key="7">
    <source>
        <dbReference type="ARBA" id="ARBA00022840"/>
    </source>
</evidence>
<dbReference type="InterPro" id="IPR014046">
    <property type="entry name" value="C-di-AMP_synthase"/>
</dbReference>
<evidence type="ECO:0000256" key="1">
    <source>
        <dbReference type="ARBA" id="ARBA00000877"/>
    </source>
</evidence>
<keyword evidence="4 10" id="KW-0812">Transmembrane</keyword>
<dbReference type="GO" id="GO:0005524">
    <property type="term" value="F:ATP binding"/>
    <property type="evidence" value="ECO:0007669"/>
    <property type="project" value="UniProtKB-UniRule"/>
</dbReference>
<comment type="caution">
    <text evidence="10">Lacks conserved residue(s) required for the propagation of feature annotation.</text>
</comment>
<dbReference type="InterPro" id="IPR034701">
    <property type="entry name" value="CdaA"/>
</dbReference>
<evidence type="ECO:0000256" key="2">
    <source>
        <dbReference type="ARBA" id="ARBA00022475"/>
    </source>
</evidence>
<evidence type="ECO:0000313" key="12">
    <source>
        <dbReference type="EMBL" id="NDY57562.1"/>
    </source>
</evidence>
<feature type="transmembrane region" description="Helical" evidence="10">
    <location>
        <begin position="12"/>
        <end position="32"/>
    </location>
</feature>
<dbReference type="NCBIfam" id="TIGR00159">
    <property type="entry name" value="diadenylate cyclase CdaA"/>
    <property type="match status" value="1"/>
</dbReference>
<dbReference type="EC" id="2.7.7.85" evidence="10"/>
<evidence type="ECO:0000313" key="13">
    <source>
        <dbReference type="Proteomes" id="UP000469724"/>
    </source>
</evidence>
<dbReference type="PANTHER" id="PTHR34185:SF1">
    <property type="entry name" value="DIADENYLATE CYCLASE"/>
    <property type="match status" value="1"/>
</dbReference>
<keyword evidence="5 10" id="KW-0548">Nucleotidyltransferase</keyword>
<comment type="subunit">
    <text evidence="10">Probably a homodimer.</text>
</comment>
<comment type="catalytic activity">
    <reaction evidence="1 10">
        <text>2 ATP = 3',3'-c-di-AMP + 2 diphosphate</text>
        <dbReference type="Rhea" id="RHEA:35655"/>
        <dbReference type="ChEBI" id="CHEBI:30616"/>
        <dbReference type="ChEBI" id="CHEBI:33019"/>
        <dbReference type="ChEBI" id="CHEBI:71500"/>
        <dbReference type="EC" id="2.7.7.85"/>
    </reaction>
</comment>
<keyword evidence="8 10" id="KW-1133">Transmembrane helix</keyword>
<dbReference type="Gene3D" id="3.40.1700.10">
    <property type="entry name" value="DNA integrity scanning protein, DisA, N-terminal domain"/>
    <property type="match status" value="1"/>
</dbReference>
<dbReference type="PANTHER" id="PTHR34185">
    <property type="entry name" value="DIADENYLATE CYCLASE"/>
    <property type="match status" value="1"/>
</dbReference>
<keyword evidence="2 10" id="KW-1003">Cell membrane</keyword>
<dbReference type="AlphaFoldDB" id="A0A7K3NMZ0"/>
<dbReference type="PIRSF" id="PIRSF004793">
    <property type="entry name" value="UCP004793"/>
    <property type="match status" value="1"/>
</dbReference>